<sequence length="1778" mass="201933">MSKKLSLKLKVLIASGLIAAGVGASYGAVWAYAQNSDEVKGSFPPFSKEALKNNYASIKEEGVLTPQLGILDPLKEKKVADLNEDATEFWFLNKPEERMDLDTFFQKYYEIYQEGFILEVKYASFSFFDEYVLAVRPKQFIDFSKWFMTNVAWGPDILTLESFRIVKGAEQRGNSITLGSHSTDKKESSEIKFFPDAFFGSLPIFSSYSGRGLAPDALTYSTFTKSVDLKTLEEYLNNIPLASAIMNSNHTEYTDSYDTSATRDKRPNLELFQGLLTPGRLIGQKFIVYKNDSPEHLKNITISEKEKVAQGLLLVLPYDITKGEFEDLKKANPKIYDQVQFSDFEPAIIKNVKKQALVDPAGKVTPISMKLDFEFTNDREERSKEFSHYYKEVPETLFDMQSLGVYRNLVESQIVNFLDFYDVNNFVGSELYVYHKDGKNYFYKSWAEAENSLKLNGAGENALYKITKFNKVKVGDDFVLYAHLKNIKNNSENADQSELILQFNSGETRIDKKLEFFQFKQAIGYIGSIKPTTLSAGPENITLKDEKGNPIRGLASRDYQLYTEVYSGLIDILTAKYPHLLKDLNGPHVEQTLNKEGYYTYKVVDGPYKGMSDGDRIGLPLVLNALIENYEGISTDFLKYVGAHEYGHHYTLEGTQSLNNQKNSVVVGGLNTRGGVNVQSYFAYDAVKNYLDARTGLEIVRVDALGNETPNGEFINFKYHKIHSDEVFNETDQDIWGTANKNDDIFDLINNKQRRFLQNYETLNEAAKLRDVKVGDLFIANSFDRHSGTLNPYIEGPMSAFNNASDLGFEKLSTERVLNIVYDGKFQKIPYEVKSNGSVDIKVIETLGKGDQMSISKINVFNSDGTPAINVPLFKVLDHASWDYVNRQVDVIKQSINNLVRANGYDSGWNQPSTILGGKPEFSLVKVLEGEKLTKWADEVKTRKDPIEKNPDYNIYGYTLENKERKGWSYLSLFSDASGNLLNWYLIRQAAYSKNFYDSLDDKLTQYKTYIKDKANTYNGYNAGINPTVYFDETHKYSFPLAKNRNSSPIYNNPDRLKSVAAQYDLPVPSGEVLYGFDYFFIAGLNQKYLGFLTSNNTLSSSPQERTSKFVWVPKKMAASFDFSTFLPAMKNLQKVRVDNVEMDAFVFDSFLDFFEFFAVDYTKFTRVGVVEEQVAYNVDLDYAKSKFDFSKLGELTGLSGNESEQEVANYLFEKFIKSPLFITIKDFNPATDLVANQAIFSSRFGIALAEPDFYNNFFLDDSLIPDGQKNFALNVEKLQNLFVRTAQEQGLSGADFNNINAWDLNKFIGNTVQMINHGINTDPYLSNMEFGKPSTGKPSSDFLNYNLTRVEPLINDKFTDYIYSLPETLTRDYVQTTYVPSFENFGNLPSYLKNVNEATTGLDYIVDATKLEGINETKIRHIDIINAQQTVNEYNKFKESIEAIFKIRTEGFNHDLEVKAKLKEIDKKIEEAKKNPDEEVARAEIDSLRGEKLQALSYLGKQAEDVAKATEEGNKKVANLANSVLSEDQTDMRESSYFGKFITNSNGYFKDRWEKTMINMNLYDDQGNPVIIPEKDRRLVSFDGTTKIDNAPEAFFVSQLLNFGVGSRTVSGIFRNKKLDALALYGYIDTASANQIKYLKFTNINNPKDIRYLPVNTTNTNNIFYLQKQGDANSKRTLEDYGYTTWISDYAYMAKYRGTLLEPGNAYYVEFANEQKQVVAPMTLGKIDTLAENGKLQSQAPIQLRAEEKDGNKTGKVIMDIDYQFNILGSKERGTND</sequence>
<proteinExistence type="predicted"/>
<accession>A0A449B0K7</accession>
<feature type="signal peptide" evidence="1">
    <location>
        <begin position="1"/>
        <end position="19"/>
    </location>
</feature>
<keyword evidence="2" id="KW-0614">Plasmid</keyword>
<feature type="chain" id="PRO_5019378131" description="PDxFFG protein" evidence="1">
    <location>
        <begin position="20"/>
        <end position="1778"/>
    </location>
</feature>
<name>A0A449B0K7_9BACT</name>
<dbReference type="NCBIfam" id="NF012210">
    <property type="entry name" value="PDxFFG"/>
    <property type="match status" value="1"/>
</dbReference>
<keyword evidence="1" id="KW-0732">Signal</keyword>
<dbReference type="RefSeq" id="WP_119572032.1">
    <property type="nucleotide sequence ID" value="NZ_LR215032.1"/>
</dbReference>
<reference evidence="2 3" key="1">
    <citation type="submission" date="2019-01" db="EMBL/GenBank/DDBJ databases">
        <authorList>
            <consortium name="Pathogen Informatics"/>
        </authorList>
    </citation>
    <scope>NUCLEOTIDE SEQUENCE [LARGE SCALE GENOMIC DNA]</scope>
    <source>
        <strain evidence="2 3">NCTC10186</strain>
        <plasmid evidence="3">2</plasmid>
    </source>
</reference>
<protein>
    <recommendedName>
        <fullName evidence="4">PDxFFG protein</fullName>
    </recommendedName>
</protein>
<evidence type="ECO:0000313" key="2">
    <source>
        <dbReference type="EMBL" id="VEU73312.1"/>
    </source>
</evidence>
<gene>
    <name evidence="2" type="ORF">NCTC10186_00820</name>
</gene>
<dbReference type="OrthoDB" id="403891at2"/>
<dbReference type="Proteomes" id="UP000289862">
    <property type="component" value="Plasmid 2"/>
</dbReference>
<dbReference type="EMBL" id="LR215032">
    <property type="protein sequence ID" value="VEU73312.1"/>
    <property type="molecule type" value="Genomic_DNA"/>
</dbReference>
<evidence type="ECO:0000256" key="1">
    <source>
        <dbReference type="SAM" id="SignalP"/>
    </source>
</evidence>
<evidence type="ECO:0000313" key="3">
    <source>
        <dbReference type="Proteomes" id="UP000289862"/>
    </source>
</evidence>
<organism evidence="2 3">
    <name type="scientific">Mycoplasmopsis gallopavonis</name>
    <dbReference type="NCBI Taxonomy" id="76629"/>
    <lineage>
        <taxon>Bacteria</taxon>
        <taxon>Bacillati</taxon>
        <taxon>Mycoplasmatota</taxon>
        <taxon>Mycoplasmoidales</taxon>
        <taxon>Metamycoplasmataceae</taxon>
        <taxon>Mycoplasmopsis</taxon>
    </lineage>
</organism>
<evidence type="ECO:0008006" key="4">
    <source>
        <dbReference type="Google" id="ProtNLM"/>
    </source>
</evidence>
<geneLocation type="plasmid" evidence="2 3">
    <name>2</name>
</geneLocation>
<keyword evidence="3" id="KW-1185">Reference proteome</keyword>
<dbReference type="KEGG" id="mgal:NCTC10186_00820"/>